<accession>A0A8T6A110</accession>
<organism evidence="7 8">
    <name type="scientific">Escherichia coli</name>
    <dbReference type="NCBI Taxonomy" id="562"/>
    <lineage>
        <taxon>Bacteria</taxon>
        <taxon>Pseudomonadati</taxon>
        <taxon>Pseudomonadota</taxon>
        <taxon>Gammaproteobacteria</taxon>
        <taxon>Enterobacterales</taxon>
        <taxon>Enterobacteriaceae</taxon>
        <taxon>Escherichia</taxon>
    </lineage>
</organism>
<dbReference type="Gene3D" id="1.10.150.20">
    <property type="entry name" value="5' to 3' exonuclease, C-terminal subdomain"/>
    <property type="match status" value="1"/>
</dbReference>
<feature type="domain" description="3'-5' exonuclease" evidence="5">
    <location>
        <begin position="330"/>
        <end position="492"/>
    </location>
</feature>
<dbReference type="Proteomes" id="UP000462410">
    <property type="component" value="Unassembled WGS sequence"/>
</dbReference>
<keyword evidence="1" id="KW-0540">Nuclease</keyword>
<evidence type="ECO:0000313" key="7">
    <source>
        <dbReference type="EMBL" id="MWT23669.1"/>
    </source>
</evidence>
<protein>
    <submittedName>
        <fullName evidence="7">DNA polymerase I</fullName>
    </submittedName>
</protein>
<dbReference type="FunFam" id="3.40.50.1010:FF:000001">
    <property type="entry name" value="DNA polymerase I"/>
    <property type="match status" value="1"/>
</dbReference>
<dbReference type="PANTHER" id="PTHR42646:SF2">
    <property type="entry name" value="5'-3' EXONUCLEASE FAMILY PROTEIN"/>
    <property type="match status" value="1"/>
</dbReference>
<dbReference type="SMART" id="SM00475">
    <property type="entry name" value="53EXOc"/>
    <property type="match status" value="1"/>
</dbReference>
<dbReference type="FunFam" id="1.10.150.20:FF:000003">
    <property type="entry name" value="DNA polymerase I"/>
    <property type="match status" value="1"/>
</dbReference>
<dbReference type="GO" id="GO:0033567">
    <property type="term" value="P:DNA replication, Okazaki fragment processing"/>
    <property type="evidence" value="ECO:0007669"/>
    <property type="project" value="InterPro"/>
</dbReference>
<dbReference type="GO" id="GO:0017108">
    <property type="term" value="F:5'-flap endonuclease activity"/>
    <property type="evidence" value="ECO:0007669"/>
    <property type="project" value="InterPro"/>
</dbReference>
<dbReference type="SUPFAM" id="SSF53098">
    <property type="entry name" value="Ribonuclease H-like"/>
    <property type="match status" value="1"/>
</dbReference>
<dbReference type="CDD" id="cd09859">
    <property type="entry name" value="PIN_53EXO"/>
    <property type="match status" value="1"/>
</dbReference>
<dbReference type="AlphaFoldDB" id="A0A8T6A110"/>
<evidence type="ECO:0000256" key="4">
    <source>
        <dbReference type="ARBA" id="ARBA00023125"/>
    </source>
</evidence>
<reference evidence="7 8" key="1">
    <citation type="submission" date="2019-12" db="EMBL/GenBank/DDBJ databases">
        <title>Enteriobacteria Tanzani isolates_8377-8380.</title>
        <authorList>
            <person name="Subbiah M."/>
            <person name="Call D."/>
        </authorList>
    </citation>
    <scope>NUCLEOTIDE SEQUENCE [LARGE SCALE GENOMIC DNA]</scope>
    <source>
        <strain evidence="7 8">8378wH8</strain>
    </source>
</reference>
<dbReference type="Pfam" id="PF02739">
    <property type="entry name" value="5_3_exonuc_N"/>
    <property type="match status" value="1"/>
</dbReference>
<keyword evidence="3" id="KW-0269">Exonuclease</keyword>
<proteinExistence type="predicted"/>
<evidence type="ECO:0000256" key="3">
    <source>
        <dbReference type="ARBA" id="ARBA00022839"/>
    </source>
</evidence>
<dbReference type="Gene3D" id="3.30.420.10">
    <property type="entry name" value="Ribonuclease H-like superfamily/Ribonuclease H"/>
    <property type="match status" value="1"/>
</dbReference>
<dbReference type="InterPro" id="IPR020045">
    <property type="entry name" value="DNA_polI_H3TH"/>
</dbReference>
<dbReference type="SUPFAM" id="SSF47807">
    <property type="entry name" value="5' to 3' exonuclease, C-terminal subdomain"/>
    <property type="match status" value="1"/>
</dbReference>
<dbReference type="PANTHER" id="PTHR42646">
    <property type="entry name" value="FLAP ENDONUCLEASE XNI"/>
    <property type="match status" value="1"/>
</dbReference>
<feature type="non-terminal residue" evidence="7">
    <location>
        <position position="492"/>
    </location>
</feature>
<dbReference type="FunFam" id="3.30.420.10:FF:000026">
    <property type="entry name" value="DNA polymerase I"/>
    <property type="match status" value="1"/>
</dbReference>
<evidence type="ECO:0000259" key="6">
    <source>
        <dbReference type="SMART" id="SM00475"/>
    </source>
</evidence>
<dbReference type="Pfam" id="PF01612">
    <property type="entry name" value="DNA_pol_A_exo1"/>
    <property type="match status" value="1"/>
</dbReference>
<dbReference type="SUPFAM" id="SSF88723">
    <property type="entry name" value="PIN domain-like"/>
    <property type="match status" value="1"/>
</dbReference>
<dbReference type="Pfam" id="PF01367">
    <property type="entry name" value="5_3_exonuc"/>
    <property type="match status" value="1"/>
</dbReference>
<dbReference type="CDD" id="cd06139">
    <property type="entry name" value="DNA_polA_I_Ecoli_like_exo"/>
    <property type="match status" value="1"/>
</dbReference>
<keyword evidence="4" id="KW-0238">DNA-binding</keyword>
<dbReference type="InterPro" id="IPR012337">
    <property type="entry name" value="RNaseH-like_sf"/>
</dbReference>
<dbReference type="InterPro" id="IPR008918">
    <property type="entry name" value="HhH2"/>
</dbReference>
<feature type="domain" description="5'-3' exonuclease" evidence="6">
    <location>
        <begin position="7"/>
        <end position="268"/>
    </location>
</feature>
<keyword evidence="2" id="KW-0378">Hydrolase</keyword>
<gene>
    <name evidence="7" type="ORF">GP965_22570</name>
</gene>
<dbReference type="InterPro" id="IPR038969">
    <property type="entry name" value="FEN"/>
</dbReference>
<dbReference type="GO" id="GO:0003677">
    <property type="term" value="F:DNA binding"/>
    <property type="evidence" value="ECO:0007669"/>
    <property type="project" value="UniProtKB-KW"/>
</dbReference>
<comment type="caution">
    <text evidence="7">The sequence shown here is derived from an EMBL/GenBank/DDBJ whole genome shotgun (WGS) entry which is preliminary data.</text>
</comment>
<dbReference type="SMART" id="SM00474">
    <property type="entry name" value="35EXOc"/>
    <property type="match status" value="1"/>
</dbReference>
<dbReference type="InterPro" id="IPR036397">
    <property type="entry name" value="RNaseH_sf"/>
</dbReference>
<dbReference type="EMBL" id="WTRC01000551">
    <property type="protein sequence ID" value="MWT23669.1"/>
    <property type="molecule type" value="Genomic_DNA"/>
</dbReference>
<evidence type="ECO:0000256" key="1">
    <source>
        <dbReference type="ARBA" id="ARBA00022722"/>
    </source>
</evidence>
<dbReference type="CDD" id="cd09898">
    <property type="entry name" value="H3TH_53EXO"/>
    <property type="match status" value="1"/>
</dbReference>
<evidence type="ECO:0000259" key="5">
    <source>
        <dbReference type="SMART" id="SM00474"/>
    </source>
</evidence>
<dbReference type="InterPro" id="IPR002562">
    <property type="entry name" value="3'-5'_exonuclease_dom"/>
</dbReference>
<dbReference type="Gene3D" id="3.40.50.1010">
    <property type="entry name" value="5'-nuclease"/>
    <property type="match status" value="1"/>
</dbReference>
<name>A0A8T6A110_ECOLX</name>
<dbReference type="GO" id="GO:0008408">
    <property type="term" value="F:3'-5' exonuclease activity"/>
    <property type="evidence" value="ECO:0007669"/>
    <property type="project" value="InterPro"/>
</dbReference>
<dbReference type="InterPro" id="IPR029060">
    <property type="entry name" value="PIN-like_dom_sf"/>
</dbReference>
<sequence length="492" mass="53992">MVQIPQNPLILVDGSSYLYRAYHAFPPLTNSAGEPTGAMYGVLNMLRSLIMQYKPTHAAVVFDAKGKTFRDELFEHYKSHRPPMPDDLRAQIEPLHAMVKAMGLPLLAVSGVEADDVIGTLAREAEKAGRPVLISTGDKDMAQLVTPNITLINTMTNTILGPEEVVNKYGVPPELIIDFLALMGDSSDNIPGVPGVGEKTAQALLQGLGGLDTLYAEPEKIAGLSFRGAKTMAAKLEQNKEVAYLSYQLATIKTDVELELTCEQLEVQQPAAEELLGLFKKYEFKRWTADVEAGKWLQAKGAKPAAKPQETSVADEAPEVTATVISYDNYVTILDEETLKAWIAKLEKAPVFAFDTETDSLDNISANLVGLSFAIEPGVAAYIPVAHDYLDAPDQISRERALELLKPLLEDEKALKVGQNLKYDRGILANYGIELRGIAFDTMLESYILNSVAGRHDMDSLAERWLKHKTITFEEIAGKGKNQLTFNQIALE</sequence>
<dbReference type="SMART" id="SM00279">
    <property type="entry name" value="HhH2"/>
    <property type="match status" value="1"/>
</dbReference>
<dbReference type="GO" id="GO:0008409">
    <property type="term" value="F:5'-3' exonuclease activity"/>
    <property type="evidence" value="ECO:0007669"/>
    <property type="project" value="InterPro"/>
</dbReference>
<dbReference type="InterPro" id="IPR020046">
    <property type="entry name" value="5-3_exonucl_a-hlix_arch_N"/>
</dbReference>
<dbReference type="InterPro" id="IPR036279">
    <property type="entry name" value="5-3_exonuclease_C_sf"/>
</dbReference>
<evidence type="ECO:0000256" key="2">
    <source>
        <dbReference type="ARBA" id="ARBA00022801"/>
    </source>
</evidence>
<evidence type="ECO:0000313" key="8">
    <source>
        <dbReference type="Proteomes" id="UP000462410"/>
    </source>
</evidence>
<dbReference type="InterPro" id="IPR002421">
    <property type="entry name" value="5-3_exonuclease"/>
</dbReference>